<dbReference type="PROSITE" id="PS50106">
    <property type="entry name" value="PDZ"/>
    <property type="match status" value="1"/>
</dbReference>
<dbReference type="GO" id="GO:0005886">
    <property type="term" value="C:plasma membrane"/>
    <property type="evidence" value="ECO:0007669"/>
    <property type="project" value="UniProtKB-SubCell"/>
</dbReference>
<feature type="domain" description="PDZ" evidence="11">
    <location>
        <begin position="210"/>
        <end position="265"/>
    </location>
</feature>
<evidence type="ECO:0000256" key="2">
    <source>
        <dbReference type="ARBA" id="ARBA00022448"/>
    </source>
</evidence>
<dbReference type="InterPro" id="IPR024961">
    <property type="entry name" value="T2SS_GspC_N"/>
</dbReference>
<dbReference type="Proteomes" id="UP000501939">
    <property type="component" value="Chromosome"/>
</dbReference>
<dbReference type="SUPFAM" id="SSF50156">
    <property type="entry name" value="PDZ domain-like"/>
    <property type="match status" value="1"/>
</dbReference>
<keyword evidence="13" id="KW-1185">Reference proteome</keyword>
<dbReference type="EMBL" id="CP049916">
    <property type="protein sequence ID" value="QIO10051.1"/>
    <property type="molecule type" value="Genomic_DNA"/>
</dbReference>
<dbReference type="Pfam" id="PF13180">
    <property type="entry name" value="PDZ_2"/>
    <property type="match status" value="1"/>
</dbReference>
<dbReference type="InterPro" id="IPR001478">
    <property type="entry name" value="PDZ"/>
</dbReference>
<evidence type="ECO:0000256" key="9">
    <source>
        <dbReference type="SAM" id="MobiDB-lite"/>
    </source>
</evidence>
<evidence type="ECO:0000256" key="7">
    <source>
        <dbReference type="ARBA" id="ARBA00022989"/>
    </source>
</evidence>
<dbReference type="GO" id="GO:0015031">
    <property type="term" value="P:protein transport"/>
    <property type="evidence" value="ECO:0007669"/>
    <property type="project" value="UniProtKB-KW"/>
</dbReference>
<evidence type="ECO:0000256" key="10">
    <source>
        <dbReference type="SAM" id="Phobius"/>
    </source>
</evidence>
<dbReference type="KEGG" id="alj:G8D99_14245"/>
<feature type="region of interest" description="Disordered" evidence="9">
    <location>
        <begin position="164"/>
        <end position="203"/>
    </location>
</feature>
<comment type="subcellular location">
    <subcellularLocation>
        <location evidence="1">Cell inner membrane</location>
    </subcellularLocation>
</comment>
<proteinExistence type="predicted"/>
<dbReference type="Gene3D" id="2.30.42.10">
    <property type="match status" value="1"/>
</dbReference>
<evidence type="ECO:0000256" key="3">
    <source>
        <dbReference type="ARBA" id="ARBA00022475"/>
    </source>
</evidence>
<keyword evidence="2" id="KW-0813">Transport</keyword>
<evidence type="ECO:0000256" key="8">
    <source>
        <dbReference type="ARBA" id="ARBA00023136"/>
    </source>
</evidence>
<keyword evidence="5 10" id="KW-0812">Transmembrane</keyword>
<dbReference type="AlphaFoldDB" id="A0A6G8S7I1"/>
<evidence type="ECO:0000256" key="1">
    <source>
        <dbReference type="ARBA" id="ARBA00004533"/>
    </source>
</evidence>
<evidence type="ECO:0000256" key="6">
    <source>
        <dbReference type="ARBA" id="ARBA00022927"/>
    </source>
</evidence>
<evidence type="ECO:0000259" key="11">
    <source>
        <dbReference type="PROSITE" id="PS50106"/>
    </source>
</evidence>
<gene>
    <name evidence="12" type="ORF">G8D99_14245</name>
</gene>
<accession>A0A6G8S7I1</accession>
<evidence type="ECO:0000313" key="13">
    <source>
        <dbReference type="Proteomes" id="UP000501939"/>
    </source>
</evidence>
<name>A0A6G8S7I1_9GAMM</name>
<keyword evidence="3" id="KW-1003">Cell membrane</keyword>
<dbReference type="Gene3D" id="2.30.30.830">
    <property type="match status" value="1"/>
</dbReference>
<dbReference type="RefSeq" id="WP_166327003.1">
    <property type="nucleotide sequence ID" value="NZ_CP049916.1"/>
</dbReference>
<evidence type="ECO:0000256" key="4">
    <source>
        <dbReference type="ARBA" id="ARBA00022519"/>
    </source>
</evidence>
<reference evidence="12 13" key="1">
    <citation type="submission" date="2020-03" db="EMBL/GenBank/DDBJ databases">
        <authorList>
            <person name="Zhu W."/>
        </authorList>
    </citation>
    <scope>NUCLEOTIDE SEQUENCE [LARGE SCALE GENOMIC DNA]</scope>
    <source>
        <strain evidence="12 13">185</strain>
    </source>
</reference>
<organism evidence="12 13">
    <name type="scientific">Acinetobacter lanii</name>
    <dbReference type="NCBI Taxonomy" id="2715163"/>
    <lineage>
        <taxon>Bacteria</taxon>
        <taxon>Pseudomonadati</taxon>
        <taxon>Pseudomonadota</taxon>
        <taxon>Gammaproteobacteria</taxon>
        <taxon>Moraxellales</taxon>
        <taxon>Moraxellaceae</taxon>
        <taxon>Acinetobacter</taxon>
    </lineage>
</organism>
<keyword evidence="7 10" id="KW-1133">Transmembrane helix</keyword>
<evidence type="ECO:0000256" key="5">
    <source>
        <dbReference type="ARBA" id="ARBA00022692"/>
    </source>
</evidence>
<keyword evidence="8 10" id="KW-0472">Membrane</keyword>
<keyword evidence="6" id="KW-0653">Protein transport</keyword>
<keyword evidence="4" id="KW-0997">Cell inner membrane</keyword>
<evidence type="ECO:0000313" key="12">
    <source>
        <dbReference type="EMBL" id="QIO10051.1"/>
    </source>
</evidence>
<sequence length="301" mass="32463">MQGLQRVKDQVQSLAQGKADRIAPIVLAVLILMLCWTLAALFWWIMAPPQAIQPEQVSLGSQQPSVPNISNFALFQEVGSTAQAAESNVVLQLQGVVVASPSYNSSAVIKVNDVADRYLVGETLDNTGYQLAEVYWDKVILRQNNGEQKVLEFSGLENLYQPLGPDAAQNSNASTSNSAGSNGTSNAQANTANTNSTTGMNPTQRALGQAIDQIQENREQYLKNMGVNASGGQGYEITDQTPAALKNKLGLKSGDRILSLNGQTVGQGQTEAQLLEQAKREGKVRIEVKRGDQVMTFQQDL</sequence>
<dbReference type="Pfam" id="PF11356">
    <property type="entry name" value="T2SSC"/>
    <property type="match status" value="1"/>
</dbReference>
<protein>
    <submittedName>
        <fullName evidence="12">PDZ domain-containing protein</fullName>
    </submittedName>
</protein>
<dbReference type="InterPro" id="IPR036034">
    <property type="entry name" value="PDZ_sf"/>
</dbReference>
<feature type="compositionally biased region" description="Low complexity" evidence="9">
    <location>
        <begin position="167"/>
        <end position="199"/>
    </location>
</feature>
<feature type="transmembrane region" description="Helical" evidence="10">
    <location>
        <begin position="21"/>
        <end position="46"/>
    </location>
</feature>